<dbReference type="GO" id="GO:0005794">
    <property type="term" value="C:Golgi apparatus"/>
    <property type="evidence" value="ECO:0007669"/>
    <property type="project" value="TreeGrafter"/>
</dbReference>
<dbReference type="Proteomes" id="UP000095280">
    <property type="component" value="Unplaced"/>
</dbReference>
<comment type="similarity">
    <text evidence="2">Belongs to the CDC50/LEM3 family.</text>
</comment>
<dbReference type="PANTHER" id="PTHR10926">
    <property type="entry name" value="CELL CYCLE CONTROL PROTEIN 50"/>
    <property type="match status" value="1"/>
</dbReference>
<dbReference type="AlphaFoldDB" id="A0A1I8GV32"/>
<accession>A0A1I8GV32</accession>
<feature type="transmembrane region" description="Helical" evidence="7">
    <location>
        <begin position="965"/>
        <end position="987"/>
    </location>
</feature>
<dbReference type="PANTHER" id="PTHR10926:SF0">
    <property type="entry name" value="CDC50, ISOFORM A"/>
    <property type="match status" value="1"/>
</dbReference>
<evidence type="ECO:0000256" key="2">
    <source>
        <dbReference type="ARBA" id="ARBA00009457"/>
    </source>
</evidence>
<feature type="region of interest" description="Disordered" evidence="6">
    <location>
        <begin position="362"/>
        <end position="390"/>
    </location>
</feature>
<evidence type="ECO:0000313" key="8">
    <source>
        <dbReference type="Proteomes" id="UP000095280"/>
    </source>
</evidence>
<dbReference type="GO" id="GO:0005783">
    <property type="term" value="C:endoplasmic reticulum"/>
    <property type="evidence" value="ECO:0007669"/>
    <property type="project" value="TreeGrafter"/>
</dbReference>
<organism evidence="8 9">
    <name type="scientific">Macrostomum lignano</name>
    <dbReference type="NCBI Taxonomy" id="282301"/>
    <lineage>
        <taxon>Eukaryota</taxon>
        <taxon>Metazoa</taxon>
        <taxon>Spiralia</taxon>
        <taxon>Lophotrochozoa</taxon>
        <taxon>Platyhelminthes</taxon>
        <taxon>Rhabditophora</taxon>
        <taxon>Macrostomorpha</taxon>
        <taxon>Macrostomida</taxon>
        <taxon>Macrostomidae</taxon>
        <taxon>Macrostomum</taxon>
    </lineage>
</organism>
<dbReference type="Pfam" id="PF03381">
    <property type="entry name" value="CDC50"/>
    <property type="match status" value="1"/>
</dbReference>
<evidence type="ECO:0000256" key="1">
    <source>
        <dbReference type="ARBA" id="ARBA00004141"/>
    </source>
</evidence>
<dbReference type="GO" id="GO:0005886">
    <property type="term" value="C:plasma membrane"/>
    <property type="evidence" value="ECO:0007669"/>
    <property type="project" value="TreeGrafter"/>
</dbReference>
<evidence type="ECO:0000256" key="4">
    <source>
        <dbReference type="ARBA" id="ARBA00022989"/>
    </source>
</evidence>
<protein>
    <submittedName>
        <fullName evidence="9">Protein kinase domain-containing protein</fullName>
    </submittedName>
</protein>
<proteinExistence type="inferred from homology"/>
<evidence type="ECO:0000256" key="5">
    <source>
        <dbReference type="ARBA" id="ARBA00023136"/>
    </source>
</evidence>
<feature type="compositionally biased region" description="Polar residues" evidence="6">
    <location>
        <begin position="89"/>
        <end position="108"/>
    </location>
</feature>
<feature type="region of interest" description="Disordered" evidence="6">
    <location>
        <begin position="74"/>
        <end position="117"/>
    </location>
</feature>
<dbReference type="WBParaSite" id="maker-uti_cns_0003098-snap-gene-0.2-mRNA-1">
    <property type="protein sequence ID" value="maker-uti_cns_0003098-snap-gene-0.2-mRNA-1"/>
    <property type="gene ID" value="maker-uti_cns_0003098-snap-gene-0.2"/>
</dbReference>
<keyword evidence="5 7" id="KW-0472">Membrane</keyword>
<evidence type="ECO:0000256" key="6">
    <source>
        <dbReference type="SAM" id="MobiDB-lite"/>
    </source>
</evidence>
<keyword evidence="3 7" id="KW-0812">Transmembrane</keyword>
<evidence type="ECO:0000256" key="3">
    <source>
        <dbReference type="ARBA" id="ARBA00022692"/>
    </source>
</evidence>
<keyword evidence="8" id="KW-1185">Reference proteome</keyword>
<reference evidence="9" key="1">
    <citation type="submission" date="2016-11" db="UniProtKB">
        <authorList>
            <consortium name="WormBaseParasite"/>
        </authorList>
    </citation>
    <scope>IDENTIFICATION</scope>
</reference>
<evidence type="ECO:0000256" key="7">
    <source>
        <dbReference type="SAM" id="Phobius"/>
    </source>
</evidence>
<feature type="transmembrane region" description="Helical" evidence="7">
    <location>
        <begin position="711"/>
        <end position="734"/>
    </location>
</feature>
<name>A0A1I8GV32_9PLAT</name>
<sequence>GIYSTKRTVSRLRSASSSGLATAGVFKNRLRTVLISSIIWLMSMTLLTSSGYMHSSRSRLAMASATSTLSRCTWKAAARTGRPARPSPAASTDSQSSTVRPHSSSDSTTGRHAECQQQGGSVLLSFGRVAERLHRPRHQQEAVAFQAAPSVWRVGAERPQRVGGQREQVYVVRGGGDGRQQSVDAAGFADQLGTATVSGEGHQEGGGRAEQPGAVGVLRHRQQHAVHGFARVQRPARAGSNGEVAEQAAASLIEYSRQAHLFASQVRAQSLMQCAQLLSGEAAGRAQLGAQLFKGFAEAVLIVELAVNVLKQRLEAGVARNRPVFSCDLENLVPGTEDRSHLLLSPPVGHGGARKVEAVASQRRLQQSGHGRPVSRTDGQQAEDGSPELRRVHGLDRGERLLEDARCGGSGGVFSGVRLGGLVAEQSLAEALPGLLGAEHEVQQDAAQAPHVRRLGVGCGPASLSQKTHLNFWCRGVHDGLVSARVGLVIGHQGGYAEVAHRDAQIVSQENVGRSNIAVAEASAVNVGEKLQRLAEPFPHDLLVQRFFVLELAAGDALQAAVGKVVHNEADVDGGMVGVPVHEDLAVGRSERVPDTRQPERLLEGFVGGALVVAFNSLEGVAKAIGRGGLHQQHGRGRLASGYSRARRRFCSRRESLEDFSVQSYNATTPSKTTATQPAVAAAGQFGNLGGPYLQQVMPGLHLGLSWRQMFFSLFFVSIAHGVLAYFAFISWLGTTEVLVSYTSCAKLSYPNQTAQECEVTFNLPAQIDGQAYVYFRLCNFHLNHRHVYSSWSMPQLLGKKPNNIKYSCKKFTYRDEKLVLPCGALPNAIFNDTVNVTGPLNSDTKNATTIPLSSSNLSWPSHTAGLHKALPAKLLENTVKPMNWPEPAAIRYKRPFENADDLWVWLVTPAFPCFRKLIHWVDSNESLSAGKYKMSIGYHYPVAGFGGTKSFVVAGKSLLGGKNLALAVLPSAVSAVYFLLSLSTLIECYCRLRKRAIALGIVVD</sequence>
<evidence type="ECO:0000313" key="9">
    <source>
        <dbReference type="WBParaSite" id="maker-uti_cns_0003098-snap-gene-0.2-mRNA-1"/>
    </source>
</evidence>
<keyword evidence="4 7" id="KW-1133">Transmembrane helix</keyword>
<feature type="transmembrane region" description="Helical" evidence="7">
    <location>
        <begin position="33"/>
        <end position="53"/>
    </location>
</feature>
<comment type="subcellular location">
    <subcellularLocation>
        <location evidence="1">Membrane</location>
        <topology evidence="1">Multi-pass membrane protein</topology>
    </subcellularLocation>
</comment>
<dbReference type="InterPro" id="IPR005045">
    <property type="entry name" value="CDC50/LEM3_fam"/>
</dbReference>